<name>A0A1J7IXD7_9PEZI</name>
<feature type="chain" id="PRO_5012927475" description="Secreted protein" evidence="1">
    <location>
        <begin position="29"/>
        <end position="101"/>
    </location>
</feature>
<organism evidence="2 3">
    <name type="scientific">Coniochaeta ligniaria NRRL 30616</name>
    <dbReference type="NCBI Taxonomy" id="1408157"/>
    <lineage>
        <taxon>Eukaryota</taxon>
        <taxon>Fungi</taxon>
        <taxon>Dikarya</taxon>
        <taxon>Ascomycota</taxon>
        <taxon>Pezizomycotina</taxon>
        <taxon>Sordariomycetes</taxon>
        <taxon>Sordariomycetidae</taxon>
        <taxon>Coniochaetales</taxon>
        <taxon>Coniochaetaceae</taxon>
        <taxon>Coniochaeta</taxon>
    </lineage>
</organism>
<proteinExistence type="predicted"/>
<keyword evidence="1" id="KW-0732">Signal</keyword>
<evidence type="ECO:0008006" key="4">
    <source>
        <dbReference type="Google" id="ProtNLM"/>
    </source>
</evidence>
<dbReference type="InParanoid" id="A0A1J7IXD7"/>
<feature type="signal peptide" evidence="1">
    <location>
        <begin position="1"/>
        <end position="28"/>
    </location>
</feature>
<gene>
    <name evidence="2" type="ORF">CONLIGDRAFT_267025</name>
</gene>
<dbReference type="AlphaFoldDB" id="A0A1J7IXD7"/>
<evidence type="ECO:0000313" key="3">
    <source>
        <dbReference type="Proteomes" id="UP000182658"/>
    </source>
</evidence>
<keyword evidence="3" id="KW-1185">Reference proteome</keyword>
<protein>
    <recommendedName>
        <fullName evidence="4">Secreted protein</fullName>
    </recommendedName>
</protein>
<dbReference type="Proteomes" id="UP000182658">
    <property type="component" value="Unassembled WGS sequence"/>
</dbReference>
<sequence>MSKSFGFKGESLCWRIMLYFLCIHLGLSAYWEEAVANSEIERGLYHDVHTVQINCWRLICSRVQIYAIRTILGVETVVHVCRLFCFRQATNSPPLRGICWT</sequence>
<evidence type="ECO:0000256" key="1">
    <source>
        <dbReference type="SAM" id="SignalP"/>
    </source>
</evidence>
<reference evidence="2 3" key="1">
    <citation type="submission" date="2016-10" db="EMBL/GenBank/DDBJ databases">
        <title>Draft genome sequence of Coniochaeta ligniaria NRRL30616, a lignocellulolytic fungus for bioabatement of inhibitors in plant biomass hydrolysates.</title>
        <authorList>
            <consortium name="DOE Joint Genome Institute"/>
            <person name="Jimenez D.J."/>
            <person name="Hector R.E."/>
            <person name="Riley R."/>
            <person name="Sun H."/>
            <person name="Grigoriev I.V."/>
            <person name="Van Elsas J.D."/>
            <person name="Nichols N.N."/>
        </authorList>
    </citation>
    <scope>NUCLEOTIDE SEQUENCE [LARGE SCALE GENOMIC DNA]</scope>
    <source>
        <strain evidence="2 3">NRRL 30616</strain>
    </source>
</reference>
<accession>A0A1J7IXD7</accession>
<evidence type="ECO:0000313" key="2">
    <source>
        <dbReference type="EMBL" id="OIW32375.1"/>
    </source>
</evidence>
<dbReference type="EMBL" id="KV875095">
    <property type="protein sequence ID" value="OIW32375.1"/>
    <property type="molecule type" value="Genomic_DNA"/>
</dbReference>